<feature type="region of interest" description="Disordered" evidence="5">
    <location>
        <begin position="26"/>
        <end position="61"/>
    </location>
</feature>
<dbReference type="GO" id="GO:0046872">
    <property type="term" value="F:metal ion binding"/>
    <property type="evidence" value="ECO:0007669"/>
    <property type="project" value="UniProtKB-KW"/>
</dbReference>
<evidence type="ECO:0000256" key="2">
    <source>
        <dbReference type="ARBA" id="ARBA00023002"/>
    </source>
</evidence>
<dbReference type="NCBIfam" id="TIGR00434">
    <property type="entry name" value="cysH"/>
    <property type="match status" value="1"/>
</dbReference>
<feature type="binding site" evidence="4">
    <location>
        <position position="261"/>
    </location>
    <ligand>
        <name>[4Fe-4S] cluster</name>
        <dbReference type="ChEBI" id="CHEBI:49883"/>
    </ligand>
</feature>
<dbReference type="RefSeq" id="WP_210580292.1">
    <property type="nucleotide sequence ID" value="NZ_LK995510.1"/>
</dbReference>
<dbReference type="PANTHER" id="PTHR46509:SF1">
    <property type="entry name" value="PHOSPHOADENOSINE PHOSPHOSULFATE REDUCTASE"/>
    <property type="match status" value="1"/>
</dbReference>
<feature type="binding site" evidence="4">
    <location>
        <position position="175"/>
    </location>
    <ligand>
        <name>[4Fe-4S] cluster</name>
        <dbReference type="ChEBI" id="CHEBI:49883"/>
    </ligand>
</feature>
<keyword evidence="4" id="KW-0408">Iron</keyword>
<comment type="function">
    <text evidence="4">Catalyzes the formation of sulfite from adenosine 5'-phosphosulfate (APS) using thioredoxin as an electron donor.</text>
</comment>
<evidence type="ECO:0000256" key="1">
    <source>
        <dbReference type="ARBA" id="ARBA00009732"/>
    </source>
</evidence>
<dbReference type="PANTHER" id="PTHR46509">
    <property type="entry name" value="PHOSPHOADENOSINE PHOSPHOSULFATE REDUCTASE"/>
    <property type="match status" value="1"/>
</dbReference>
<name>A0A1L7RK72_9ACTO</name>
<organism evidence="7">
    <name type="scientific">Actinomyces succiniciruminis</name>
    <dbReference type="NCBI Taxonomy" id="1522002"/>
    <lineage>
        <taxon>Bacteria</taxon>
        <taxon>Bacillati</taxon>
        <taxon>Actinomycetota</taxon>
        <taxon>Actinomycetes</taxon>
        <taxon>Actinomycetales</taxon>
        <taxon>Actinomycetaceae</taxon>
        <taxon>Actinomyces</taxon>
    </lineage>
</organism>
<dbReference type="EC" id="1.8.4.10" evidence="4"/>
<dbReference type="GO" id="GO:0004604">
    <property type="term" value="F:phosphoadenylyl-sulfate reductase (thioredoxin) activity"/>
    <property type="evidence" value="ECO:0007669"/>
    <property type="project" value="UniProtKB-UniRule"/>
</dbReference>
<evidence type="ECO:0000256" key="3">
    <source>
        <dbReference type="ARBA" id="ARBA00024327"/>
    </source>
</evidence>
<gene>
    <name evidence="4" type="primary">cysH</name>
    <name evidence="7" type="ORF">AAM4_1617</name>
</gene>
<dbReference type="InterPro" id="IPR014729">
    <property type="entry name" value="Rossmann-like_a/b/a_fold"/>
</dbReference>
<comment type="catalytic activity">
    <reaction evidence="4">
        <text>[thioredoxin]-disulfide + sulfite + AMP + 2 H(+) = adenosine 5'-phosphosulfate + [thioredoxin]-dithiol</text>
        <dbReference type="Rhea" id="RHEA:21976"/>
        <dbReference type="Rhea" id="RHEA-COMP:10698"/>
        <dbReference type="Rhea" id="RHEA-COMP:10700"/>
        <dbReference type="ChEBI" id="CHEBI:15378"/>
        <dbReference type="ChEBI" id="CHEBI:17359"/>
        <dbReference type="ChEBI" id="CHEBI:29950"/>
        <dbReference type="ChEBI" id="CHEBI:50058"/>
        <dbReference type="ChEBI" id="CHEBI:58243"/>
        <dbReference type="ChEBI" id="CHEBI:456215"/>
        <dbReference type="EC" id="1.8.4.10"/>
    </reaction>
</comment>
<dbReference type="Gene3D" id="3.40.50.620">
    <property type="entry name" value="HUPs"/>
    <property type="match status" value="1"/>
</dbReference>
<dbReference type="Pfam" id="PF01507">
    <property type="entry name" value="PAPS_reduct"/>
    <property type="match status" value="1"/>
</dbReference>
<dbReference type="GO" id="GO:0043866">
    <property type="term" value="F:adenylyl-sulfate reductase (thioredoxin) activity"/>
    <property type="evidence" value="ECO:0007669"/>
    <property type="project" value="UniProtKB-EC"/>
</dbReference>
<sequence length="288" mass="30645">MSTEGIAPLAGLRAATIPVLTADTAPATAPTASPAGVNPYGRLVARGANRPRSAQAPRRSEAELRRIAADGAARLGSNASAEAVVAWAAETFPGSLAVACSMADAVLPHVVASRIPGVDTLFLETGFHFPQTEQTRDAVARTMDVTVIDVLPELTIAQQDAEYGPRLYERDPTKCCHLRKVAPLARALSGYEAWATGLRREDSPTRADAPLVAFDENHRIVKLNPLAAWSFDDLLEYATAHDVVVNPLLADGYPSIGCETCTRRVAPGEDPRSGRWAGFAKTECGIHL</sequence>
<accession>A0A1L7RK72</accession>
<dbReference type="GO" id="GO:0070814">
    <property type="term" value="P:hydrogen sulfide biosynthetic process"/>
    <property type="evidence" value="ECO:0007669"/>
    <property type="project" value="UniProtKB-UniRule"/>
</dbReference>
<comment type="subcellular location">
    <subcellularLocation>
        <location evidence="4">Cytoplasm</location>
    </subcellularLocation>
</comment>
<feature type="compositionally biased region" description="Low complexity" evidence="5">
    <location>
        <begin position="26"/>
        <end position="35"/>
    </location>
</feature>
<keyword evidence="4" id="KW-0963">Cytoplasm</keyword>
<feature type="domain" description="Phosphoadenosine phosphosulphate reductase" evidence="6">
    <location>
        <begin position="97"/>
        <end position="263"/>
    </location>
</feature>
<evidence type="ECO:0000256" key="5">
    <source>
        <dbReference type="SAM" id="MobiDB-lite"/>
    </source>
</evidence>
<feature type="binding site" evidence="4">
    <location>
        <position position="176"/>
    </location>
    <ligand>
        <name>[4Fe-4S] cluster</name>
        <dbReference type="ChEBI" id="CHEBI:49883"/>
    </ligand>
</feature>
<dbReference type="SUPFAM" id="SSF52402">
    <property type="entry name" value="Adenine nucleotide alpha hydrolases-like"/>
    <property type="match status" value="1"/>
</dbReference>
<dbReference type="AlphaFoldDB" id="A0A1L7RK72"/>
<dbReference type="GO" id="GO:0005737">
    <property type="term" value="C:cytoplasm"/>
    <property type="evidence" value="ECO:0007669"/>
    <property type="project" value="UniProtKB-SubCell"/>
</dbReference>
<comment type="similarity">
    <text evidence="1 4">Belongs to the PAPS reductase family. CysH subfamily.</text>
</comment>
<feature type="binding site" evidence="4">
    <location>
        <position position="258"/>
    </location>
    <ligand>
        <name>[4Fe-4S] cluster</name>
        <dbReference type="ChEBI" id="CHEBI:49883"/>
    </ligand>
</feature>
<feature type="active site" description="Nucleophile; cysteine thiosulfonate intermediate" evidence="4">
    <location>
        <position position="284"/>
    </location>
</feature>
<keyword evidence="2 4" id="KW-0560">Oxidoreductase</keyword>
<comment type="pathway">
    <text evidence="3 4">Sulfur metabolism; hydrogen sulfide biosynthesis; sulfite from sulfate.</text>
</comment>
<dbReference type="CDD" id="cd23945">
    <property type="entry name" value="PAPS_reductase"/>
    <property type="match status" value="1"/>
</dbReference>
<evidence type="ECO:0000259" key="6">
    <source>
        <dbReference type="Pfam" id="PF01507"/>
    </source>
</evidence>
<reference evidence="7" key="1">
    <citation type="submission" date="2014-07" db="EMBL/GenBank/DDBJ databases">
        <authorList>
            <person name="Zhang J.E."/>
            <person name="Yang H."/>
            <person name="Guo J."/>
            <person name="Deng Z."/>
            <person name="Luo H."/>
            <person name="Luo M."/>
            <person name="Zhao B."/>
        </authorList>
    </citation>
    <scope>NUCLEOTIDE SEQUENCE</scope>
    <source>
        <strain evidence="7">AM4</strain>
    </source>
</reference>
<protein>
    <recommendedName>
        <fullName evidence="4">Adenosine 5'-phosphosulfate reductase</fullName>
        <shortName evidence="4">APS reductase</shortName>
        <ecNumber evidence="4">1.8.4.10</ecNumber>
    </recommendedName>
    <alternativeName>
        <fullName evidence="4">5'-adenylylsulfate reductase</fullName>
    </alternativeName>
    <alternativeName>
        <fullName evidence="4">Thioredoxin-dependent 5'-adenylylsulfate reductase</fullName>
    </alternativeName>
</protein>
<evidence type="ECO:0000313" key="7">
    <source>
        <dbReference type="EMBL" id="CED91449.1"/>
    </source>
</evidence>
<comment type="cofactor">
    <cofactor evidence="4">
        <name>[4Fe-4S] cluster</name>
        <dbReference type="ChEBI" id="CHEBI:49883"/>
    </cofactor>
    <text evidence="4">Binds 1 [4Fe-4S] cluster per subunit.</text>
</comment>
<dbReference type="GO" id="GO:0019379">
    <property type="term" value="P:sulfate assimilation, phosphoadenylyl sulfate reduction by phosphoadenylyl-sulfate reductase (thioredoxin)"/>
    <property type="evidence" value="ECO:0007669"/>
    <property type="project" value="UniProtKB-UniRule"/>
</dbReference>
<dbReference type="InterPro" id="IPR002500">
    <property type="entry name" value="PAPS_reduct_dom"/>
</dbReference>
<dbReference type="NCBIfam" id="NF002537">
    <property type="entry name" value="PRK02090.1"/>
    <property type="match status" value="1"/>
</dbReference>
<evidence type="ECO:0000256" key="4">
    <source>
        <dbReference type="HAMAP-Rule" id="MF_00063"/>
    </source>
</evidence>
<keyword evidence="4" id="KW-0411">Iron-sulfur</keyword>
<dbReference type="InterPro" id="IPR004511">
    <property type="entry name" value="PAPS/APS_Rdtase"/>
</dbReference>
<dbReference type="EMBL" id="LK995510">
    <property type="protein sequence ID" value="CED91449.1"/>
    <property type="molecule type" value="Genomic_DNA"/>
</dbReference>
<dbReference type="HAMAP" id="MF_00063">
    <property type="entry name" value="CysH"/>
    <property type="match status" value="1"/>
</dbReference>
<dbReference type="GO" id="GO:0051539">
    <property type="term" value="F:4 iron, 4 sulfur cluster binding"/>
    <property type="evidence" value="ECO:0007669"/>
    <property type="project" value="UniProtKB-UniRule"/>
</dbReference>
<keyword evidence="4" id="KW-0479">Metal-binding</keyword>
<proteinExistence type="inferred from homology"/>